<name>A0A438N933_EXOME</name>
<accession>A0A438N933</accession>
<dbReference type="OrthoDB" id="265717at2759"/>
<dbReference type="Gene3D" id="3.30.70.100">
    <property type="match status" value="1"/>
</dbReference>
<sequence length="272" mass="29701">MPLATIHLISLVPSTSILKFLDSLKSTSLKPLVISKVIRWIIEPEKIDAKTLLQPPKPWDLLVITLGTDPFPTSLESQIHTHWTATAGVPSRLTNDFSTTNSRLLHPDPKSVPAISQNLANPHLNTTSSQHLELSPSLQAWIQSFSQTRPGNSGVSMLNLLSFNEGMKPSYLKYGAAFSQSIGIKRGGVAKLVGNITTQRPESETGGAGSWNEFALAHYPSISHFADMLASPDYQDVNLKFRVPALKDTLILCTSEIAIEDLLKEAGRANKL</sequence>
<comment type="caution">
    <text evidence="1">The sequence shown here is derived from an EMBL/GenBank/DDBJ whole genome shotgun (WGS) entry which is preliminary data.</text>
</comment>
<dbReference type="VEuPathDB" id="FungiDB:PV10_02110"/>
<dbReference type="AlphaFoldDB" id="A0A438N933"/>
<proteinExistence type="predicted"/>
<dbReference type="PANTHER" id="PTHR40257">
    <property type="match status" value="1"/>
</dbReference>
<reference evidence="1 2" key="1">
    <citation type="submission" date="2017-03" db="EMBL/GenBank/DDBJ databases">
        <title>Genomes of endolithic fungi from Antarctica.</title>
        <authorList>
            <person name="Coleine C."/>
            <person name="Masonjones S."/>
            <person name="Stajich J.E."/>
        </authorList>
    </citation>
    <scope>NUCLEOTIDE SEQUENCE [LARGE SCALE GENOMIC DNA]</scope>
    <source>
        <strain evidence="1 2">CCFEE 6314</strain>
    </source>
</reference>
<organism evidence="1 2">
    <name type="scientific">Exophiala mesophila</name>
    <name type="common">Black yeast-like fungus</name>
    <dbReference type="NCBI Taxonomy" id="212818"/>
    <lineage>
        <taxon>Eukaryota</taxon>
        <taxon>Fungi</taxon>
        <taxon>Dikarya</taxon>
        <taxon>Ascomycota</taxon>
        <taxon>Pezizomycotina</taxon>
        <taxon>Eurotiomycetes</taxon>
        <taxon>Chaetothyriomycetidae</taxon>
        <taxon>Chaetothyriales</taxon>
        <taxon>Herpotrichiellaceae</taxon>
        <taxon>Exophiala</taxon>
    </lineage>
</organism>
<evidence type="ECO:0008006" key="3">
    <source>
        <dbReference type="Google" id="ProtNLM"/>
    </source>
</evidence>
<dbReference type="Proteomes" id="UP000288859">
    <property type="component" value="Unassembled WGS sequence"/>
</dbReference>
<evidence type="ECO:0000313" key="2">
    <source>
        <dbReference type="Proteomes" id="UP000288859"/>
    </source>
</evidence>
<evidence type="ECO:0000313" key="1">
    <source>
        <dbReference type="EMBL" id="RVX72274.1"/>
    </source>
</evidence>
<protein>
    <recommendedName>
        <fullName evidence="3">DUF1330 domain-containing protein</fullName>
    </recommendedName>
</protein>
<gene>
    <name evidence="1" type="ORF">B0A52_04478</name>
</gene>
<dbReference type="PANTHER" id="PTHR40257:SF1">
    <property type="entry name" value="DUF1330 DOMAIN-CONTAINING PROTEIN"/>
    <property type="match status" value="1"/>
</dbReference>
<dbReference type="EMBL" id="NAJM01000013">
    <property type="protein sequence ID" value="RVX72274.1"/>
    <property type="molecule type" value="Genomic_DNA"/>
</dbReference>